<dbReference type="OrthoDB" id="10011116at2"/>
<feature type="region of interest" description="Disordered" evidence="1">
    <location>
        <begin position="1"/>
        <end position="30"/>
    </location>
</feature>
<name>A0A0D1EE95_9RHOB</name>
<sequence length="173" mass="18086">MTSTGPDPFQFARDGGGQQDRGGTEGPAGLADAFAGMLEAYARMMQQVAGQSGADRTGDRPAIGPAAALVEAAAIASGSSLRYGQRLTEVFARHQAALSEMVPNVTTPQGTAPGDDRANAEAVRSFLREVGETALQEARRLDQDLEKLGEAVASGAAPSDPDQPHKRRWTPKP</sequence>
<feature type="region of interest" description="Disordered" evidence="1">
    <location>
        <begin position="146"/>
        <end position="173"/>
    </location>
</feature>
<dbReference type="PATRIC" id="fig|935700.4.peg.3150"/>
<dbReference type="STRING" id="935700.jaqu_30490"/>
<evidence type="ECO:0000313" key="3">
    <source>
        <dbReference type="Proteomes" id="UP000032232"/>
    </source>
</evidence>
<dbReference type="Proteomes" id="UP000032232">
    <property type="component" value="Unassembled WGS sequence"/>
</dbReference>
<feature type="compositionally biased region" description="Gly residues" evidence="1">
    <location>
        <begin position="14"/>
        <end position="26"/>
    </location>
</feature>
<protein>
    <recommendedName>
        <fullName evidence="4">Phasin protein</fullName>
    </recommendedName>
</protein>
<organism evidence="2 3">
    <name type="scientific">Jannaschia aquimarina</name>
    <dbReference type="NCBI Taxonomy" id="935700"/>
    <lineage>
        <taxon>Bacteria</taxon>
        <taxon>Pseudomonadati</taxon>
        <taxon>Pseudomonadota</taxon>
        <taxon>Alphaproteobacteria</taxon>
        <taxon>Rhodobacterales</taxon>
        <taxon>Roseobacteraceae</taxon>
        <taxon>Jannaschia</taxon>
    </lineage>
</organism>
<comment type="caution">
    <text evidence="2">The sequence shown here is derived from an EMBL/GenBank/DDBJ whole genome shotgun (WGS) entry which is preliminary data.</text>
</comment>
<evidence type="ECO:0000313" key="2">
    <source>
        <dbReference type="EMBL" id="KIT15226.1"/>
    </source>
</evidence>
<dbReference type="EMBL" id="JYFE01000055">
    <property type="protein sequence ID" value="KIT15226.1"/>
    <property type="molecule type" value="Genomic_DNA"/>
</dbReference>
<evidence type="ECO:0000256" key="1">
    <source>
        <dbReference type="SAM" id="MobiDB-lite"/>
    </source>
</evidence>
<proteinExistence type="predicted"/>
<dbReference type="RefSeq" id="WP_043919831.1">
    <property type="nucleotide sequence ID" value="NZ_FZPF01000011.1"/>
</dbReference>
<dbReference type="AlphaFoldDB" id="A0A0D1EE95"/>
<reference evidence="2 3" key="1">
    <citation type="submission" date="2015-02" db="EMBL/GenBank/DDBJ databases">
        <title>Genome Sequence of Jannaschia aquimarina DSM28248, a member of the Roseobacter clade.</title>
        <authorList>
            <person name="Voget S."/>
            <person name="Daniel R."/>
        </authorList>
    </citation>
    <scope>NUCLEOTIDE SEQUENCE [LARGE SCALE GENOMIC DNA]</scope>
    <source>
        <strain evidence="2 3">GSW-M26</strain>
    </source>
</reference>
<keyword evidence="3" id="KW-1185">Reference proteome</keyword>
<evidence type="ECO:0008006" key="4">
    <source>
        <dbReference type="Google" id="ProtNLM"/>
    </source>
</evidence>
<gene>
    <name evidence="2" type="ORF">jaqu_30490</name>
</gene>
<accession>A0A0D1EE95</accession>